<protein>
    <recommendedName>
        <fullName evidence="6">Periplasmic chaperone for outer membrane proteins Skp</fullName>
    </recommendedName>
</protein>
<dbReference type="GO" id="GO:0050821">
    <property type="term" value="P:protein stabilization"/>
    <property type="evidence" value="ECO:0007669"/>
    <property type="project" value="TreeGrafter"/>
</dbReference>
<dbReference type="EMBL" id="CP019352">
    <property type="protein sequence ID" value="APX98922.1"/>
    <property type="molecule type" value="Genomic_DNA"/>
</dbReference>
<proteinExistence type="inferred from homology"/>
<dbReference type="SMART" id="SM00935">
    <property type="entry name" value="OmpH"/>
    <property type="match status" value="1"/>
</dbReference>
<dbReference type="GO" id="GO:0005840">
    <property type="term" value="C:ribosome"/>
    <property type="evidence" value="ECO:0007669"/>
    <property type="project" value="InterPro"/>
</dbReference>
<dbReference type="InterPro" id="IPR020785">
    <property type="entry name" value="Ribosomal_uL11_CS"/>
</dbReference>
<reference evidence="4 5" key="1">
    <citation type="submission" date="2017-01" db="EMBL/GenBank/DDBJ databases">
        <title>Complete genome of Lacinutrix venerupis DOK2-8 isolated from seawater in Dokdo.</title>
        <authorList>
            <person name="Chi W.-J."/>
            <person name="Kim J.H."/>
        </authorList>
    </citation>
    <scope>NUCLEOTIDE SEQUENCE [LARGE SCALE GENOMIC DNA]</scope>
    <source>
        <strain evidence="4 5">DOK2-8</strain>
    </source>
</reference>
<dbReference type="KEGG" id="lvn:BWR22_00910"/>
<evidence type="ECO:0000256" key="3">
    <source>
        <dbReference type="SAM" id="Coils"/>
    </source>
</evidence>
<dbReference type="Proteomes" id="UP000187506">
    <property type="component" value="Chromosome"/>
</dbReference>
<keyword evidence="3" id="KW-0175">Coiled coil</keyword>
<dbReference type="GO" id="GO:0005829">
    <property type="term" value="C:cytosol"/>
    <property type="evidence" value="ECO:0007669"/>
    <property type="project" value="TreeGrafter"/>
</dbReference>
<evidence type="ECO:0008006" key="6">
    <source>
        <dbReference type="Google" id="ProtNLM"/>
    </source>
</evidence>
<accession>A0AAC9LK10</accession>
<evidence type="ECO:0000313" key="4">
    <source>
        <dbReference type="EMBL" id="APX98922.1"/>
    </source>
</evidence>
<comment type="similarity">
    <text evidence="1">Belongs to the Skp family.</text>
</comment>
<dbReference type="GO" id="GO:0003735">
    <property type="term" value="F:structural constituent of ribosome"/>
    <property type="evidence" value="ECO:0007669"/>
    <property type="project" value="InterPro"/>
</dbReference>
<dbReference type="Gene3D" id="3.30.910.20">
    <property type="entry name" value="Skp domain"/>
    <property type="match status" value="1"/>
</dbReference>
<organism evidence="4 5">
    <name type="scientific">Lacinutrix venerupis</name>
    <dbReference type="NCBI Taxonomy" id="1486034"/>
    <lineage>
        <taxon>Bacteria</taxon>
        <taxon>Pseudomonadati</taxon>
        <taxon>Bacteroidota</taxon>
        <taxon>Flavobacteriia</taxon>
        <taxon>Flavobacteriales</taxon>
        <taxon>Flavobacteriaceae</taxon>
        <taxon>Lacinutrix</taxon>
    </lineage>
</organism>
<evidence type="ECO:0000256" key="2">
    <source>
        <dbReference type="ARBA" id="ARBA00022729"/>
    </source>
</evidence>
<dbReference type="PROSITE" id="PS00359">
    <property type="entry name" value="RIBOSOMAL_L11"/>
    <property type="match status" value="1"/>
</dbReference>
<dbReference type="GO" id="GO:0006412">
    <property type="term" value="P:translation"/>
    <property type="evidence" value="ECO:0007669"/>
    <property type="project" value="InterPro"/>
</dbReference>
<dbReference type="InterPro" id="IPR005632">
    <property type="entry name" value="Chaperone_Skp"/>
</dbReference>
<gene>
    <name evidence="4" type="ORF">BWR22_00910</name>
</gene>
<evidence type="ECO:0000313" key="5">
    <source>
        <dbReference type="Proteomes" id="UP000187506"/>
    </source>
</evidence>
<sequence length="170" mass="19297">MKKLILAVIVLVTFASCQEQKIGFVDNGKVINDIQEKKDIETKYDGLTEAFKKRADSIGQTYQAEYQGLQAKAARMSQSKQQEEIQKFQAKAQQFQQMMQAEQQQMQTAYQTELDSVISKMKTTVEDYGKANGYKFIFGTNESVGTVLYGDEASDLSDIIIKEIDSKYKK</sequence>
<dbReference type="InterPro" id="IPR024930">
    <property type="entry name" value="Skp_dom_sf"/>
</dbReference>
<dbReference type="PROSITE" id="PS51257">
    <property type="entry name" value="PROKAR_LIPOPROTEIN"/>
    <property type="match status" value="1"/>
</dbReference>
<feature type="coiled-coil region" evidence="3">
    <location>
        <begin position="66"/>
        <end position="105"/>
    </location>
</feature>
<dbReference type="Pfam" id="PF03938">
    <property type="entry name" value="OmpH"/>
    <property type="match status" value="1"/>
</dbReference>
<dbReference type="PANTHER" id="PTHR35089:SF1">
    <property type="entry name" value="CHAPERONE PROTEIN SKP"/>
    <property type="match status" value="1"/>
</dbReference>
<keyword evidence="2" id="KW-0732">Signal</keyword>
<keyword evidence="5" id="KW-1185">Reference proteome</keyword>
<name>A0AAC9LK10_9FLAO</name>
<dbReference type="SUPFAM" id="SSF111384">
    <property type="entry name" value="OmpH-like"/>
    <property type="match status" value="1"/>
</dbReference>
<dbReference type="AlphaFoldDB" id="A0AAC9LK10"/>
<evidence type="ECO:0000256" key="1">
    <source>
        <dbReference type="ARBA" id="ARBA00009091"/>
    </source>
</evidence>
<dbReference type="PANTHER" id="PTHR35089">
    <property type="entry name" value="CHAPERONE PROTEIN SKP"/>
    <property type="match status" value="1"/>
</dbReference>
<dbReference type="GO" id="GO:0051082">
    <property type="term" value="F:unfolded protein binding"/>
    <property type="evidence" value="ECO:0007669"/>
    <property type="project" value="InterPro"/>
</dbReference>
<dbReference type="RefSeq" id="WP_076731567.1">
    <property type="nucleotide sequence ID" value="NZ_CP019352.1"/>
</dbReference>